<accession>A0A7S3LEK6</accession>
<sequence length="152" mass="16756">MELPSIRIKPKEENEESIHRISPPEPTRQAQSPPEVTAAAPNAAAAQPSTTSKLNSLLPPEFLANMPPHIAAIAHSKPDLVRKILASKQQPALLSDAMSPMLYGKMPAVPEQQDDEEDEEYTTSGDEGERTELLRQRRKKAPPQAYNSIWNG</sequence>
<organism evidence="2">
    <name type="scientific">Amphora coffeiformis</name>
    <dbReference type="NCBI Taxonomy" id="265554"/>
    <lineage>
        <taxon>Eukaryota</taxon>
        <taxon>Sar</taxon>
        <taxon>Stramenopiles</taxon>
        <taxon>Ochrophyta</taxon>
        <taxon>Bacillariophyta</taxon>
        <taxon>Bacillariophyceae</taxon>
        <taxon>Bacillariophycidae</taxon>
        <taxon>Thalassiophysales</taxon>
        <taxon>Catenulaceae</taxon>
        <taxon>Amphora</taxon>
    </lineage>
</organism>
<gene>
    <name evidence="2" type="ORF">ACOF00016_LOCUS17384</name>
</gene>
<proteinExistence type="predicted"/>
<dbReference type="EMBL" id="HBIM01023498">
    <property type="protein sequence ID" value="CAE0420669.1"/>
    <property type="molecule type" value="Transcribed_RNA"/>
</dbReference>
<protein>
    <submittedName>
        <fullName evidence="2">Uncharacterized protein</fullName>
    </submittedName>
</protein>
<evidence type="ECO:0000313" key="2">
    <source>
        <dbReference type="EMBL" id="CAE0420669.1"/>
    </source>
</evidence>
<reference evidence="2" key="1">
    <citation type="submission" date="2021-01" db="EMBL/GenBank/DDBJ databases">
        <authorList>
            <person name="Corre E."/>
            <person name="Pelletier E."/>
            <person name="Niang G."/>
            <person name="Scheremetjew M."/>
            <person name="Finn R."/>
            <person name="Kale V."/>
            <person name="Holt S."/>
            <person name="Cochrane G."/>
            <person name="Meng A."/>
            <person name="Brown T."/>
            <person name="Cohen L."/>
        </authorList>
    </citation>
    <scope>NUCLEOTIDE SEQUENCE</scope>
    <source>
        <strain evidence="2">CCMP127</strain>
    </source>
</reference>
<evidence type="ECO:0000256" key="1">
    <source>
        <dbReference type="SAM" id="MobiDB-lite"/>
    </source>
</evidence>
<feature type="region of interest" description="Disordered" evidence="1">
    <location>
        <begin position="106"/>
        <end position="152"/>
    </location>
</feature>
<feature type="region of interest" description="Disordered" evidence="1">
    <location>
        <begin position="1"/>
        <end position="56"/>
    </location>
</feature>
<feature type="compositionally biased region" description="Basic and acidic residues" evidence="1">
    <location>
        <begin position="9"/>
        <end position="19"/>
    </location>
</feature>
<feature type="compositionally biased region" description="Acidic residues" evidence="1">
    <location>
        <begin position="112"/>
        <end position="121"/>
    </location>
</feature>
<name>A0A7S3LEK6_9STRA</name>
<dbReference type="AlphaFoldDB" id="A0A7S3LEK6"/>